<protein>
    <submittedName>
        <fullName evidence="1">Uncharacterized protein</fullName>
    </submittedName>
</protein>
<dbReference type="Proteomes" id="UP001265315">
    <property type="component" value="Unassembled WGS sequence"/>
</dbReference>
<organism evidence="1 2">
    <name type="scientific">Agrobacterium tumefaciens</name>
    <dbReference type="NCBI Taxonomy" id="358"/>
    <lineage>
        <taxon>Bacteria</taxon>
        <taxon>Pseudomonadati</taxon>
        <taxon>Pseudomonadota</taxon>
        <taxon>Alphaproteobacteria</taxon>
        <taxon>Hyphomicrobiales</taxon>
        <taxon>Rhizobiaceae</taxon>
        <taxon>Rhizobium/Agrobacterium group</taxon>
        <taxon>Agrobacterium</taxon>
        <taxon>Agrobacterium tumefaciens complex</taxon>
    </lineage>
</organism>
<dbReference type="EMBL" id="JAVDSW010000001">
    <property type="protein sequence ID" value="MDR6701501.1"/>
    <property type="molecule type" value="Genomic_DNA"/>
</dbReference>
<sequence length="48" mass="5464">MIVVLTVLGIGMLALAIAYLRNDAIVRRRLEALRTEAERELRSLKVKQ</sequence>
<gene>
    <name evidence="1" type="ORF">J2W61_001329</name>
</gene>
<evidence type="ECO:0000313" key="2">
    <source>
        <dbReference type="Proteomes" id="UP001265315"/>
    </source>
</evidence>
<name>A0AAW8LQB6_AGRTU</name>
<comment type="caution">
    <text evidence="1">The sequence shown here is derived from an EMBL/GenBank/DDBJ whole genome shotgun (WGS) entry which is preliminary data.</text>
</comment>
<reference evidence="1" key="1">
    <citation type="submission" date="2023-07" db="EMBL/GenBank/DDBJ databases">
        <title>Sorghum-associated microbial communities from plants grown in Nebraska, USA.</title>
        <authorList>
            <person name="Schachtman D."/>
        </authorList>
    </citation>
    <scope>NUCLEOTIDE SEQUENCE</scope>
    <source>
        <strain evidence="1">1457</strain>
    </source>
</reference>
<proteinExistence type="predicted"/>
<dbReference type="AlphaFoldDB" id="A0AAW8LQB6"/>
<evidence type="ECO:0000313" key="1">
    <source>
        <dbReference type="EMBL" id="MDR6701501.1"/>
    </source>
</evidence>
<accession>A0AAW8LQB6</accession>